<dbReference type="Gramene" id="PGSC0003DMT400087018">
    <property type="protein sequence ID" value="PGSC0003DMT400087018"/>
    <property type="gene ID" value="PGSC0003DMG400036589"/>
</dbReference>
<keyword evidence="3" id="KW-1185">Reference proteome</keyword>
<sequence length="150" mass="16420">MTAVPEHNSDNEGYGTAFSEPDDDQLLESRRAEINARSRPDSVRVPTAIPSTTETVPTPTPPVAPIPLVVSPPRLLNKLKADGLRTILEEKLLSTEGLEVPHGKKKDSAFRSVKSVMVRGKEVGYCSVLINVALERATRFEHDYEGLVTT</sequence>
<evidence type="ECO:0000256" key="1">
    <source>
        <dbReference type="SAM" id="MobiDB-lite"/>
    </source>
</evidence>
<organism evidence="2 3">
    <name type="scientific">Solanum tuberosum</name>
    <name type="common">Potato</name>
    <dbReference type="NCBI Taxonomy" id="4113"/>
    <lineage>
        <taxon>Eukaryota</taxon>
        <taxon>Viridiplantae</taxon>
        <taxon>Streptophyta</taxon>
        <taxon>Embryophyta</taxon>
        <taxon>Tracheophyta</taxon>
        <taxon>Spermatophyta</taxon>
        <taxon>Magnoliopsida</taxon>
        <taxon>eudicotyledons</taxon>
        <taxon>Gunneridae</taxon>
        <taxon>Pentapetalae</taxon>
        <taxon>asterids</taxon>
        <taxon>lamiids</taxon>
        <taxon>Solanales</taxon>
        <taxon>Solanaceae</taxon>
        <taxon>Solanoideae</taxon>
        <taxon>Solaneae</taxon>
        <taxon>Solanum</taxon>
    </lineage>
</organism>
<evidence type="ECO:0000313" key="3">
    <source>
        <dbReference type="Proteomes" id="UP000011115"/>
    </source>
</evidence>
<dbReference type="Proteomes" id="UP000011115">
    <property type="component" value="Unassembled WGS sequence"/>
</dbReference>
<dbReference type="InParanoid" id="M1DD03"/>
<dbReference type="PaxDb" id="4113-PGSC0003DMT400087018"/>
<protein>
    <submittedName>
        <fullName evidence="2">Uncharacterized protein</fullName>
    </submittedName>
</protein>
<name>M1DD03_SOLTU</name>
<evidence type="ECO:0000313" key="2">
    <source>
        <dbReference type="EnsemblPlants" id="PGSC0003DMT400087018"/>
    </source>
</evidence>
<reference evidence="3" key="1">
    <citation type="journal article" date="2011" name="Nature">
        <title>Genome sequence and analysis of the tuber crop potato.</title>
        <authorList>
            <consortium name="The Potato Genome Sequencing Consortium"/>
        </authorList>
    </citation>
    <scope>NUCLEOTIDE SEQUENCE [LARGE SCALE GENOMIC DNA]</scope>
    <source>
        <strain evidence="3">cv. DM1-3 516 R44</strain>
    </source>
</reference>
<proteinExistence type="predicted"/>
<dbReference type="EnsemblPlants" id="PGSC0003DMT400087018">
    <property type="protein sequence ID" value="PGSC0003DMT400087018"/>
    <property type="gene ID" value="PGSC0003DMG400036589"/>
</dbReference>
<accession>M1DD03</accession>
<dbReference type="AlphaFoldDB" id="M1DD03"/>
<dbReference type="PANTHER" id="PTHR33180:SF31">
    <property type="entry name" value="POLYPROTEIN PROTEIN"/>
    <property type="match status" value="1"/>
</dbReference>
<feature type="compositionally biased region" description="Basic and acidic residues" evidence="1">
    <location>
        <begin position="27"/>
        <end position="42"/>
    </location>
</feature>
<dbReference type="PANTHER" id="PTHR33180">
    <property type="entry name" value="PHOTOSYSTEM II CP43 REACTION CENTER PROTEIN"/>
    <property type="match status" value="1"/>
</dbReference>
<feature type="region of interest" description="Disordered" evidence="1">
    <location>
        <begin position="1"/>
        <end position="68"/>
    </location>
</feature>
<dbReference type="HOGENOM" id="CLU_1743716_0_0_1"/>
<reference evidence="2" key="2">
    <citation type="submission" date="2015-06" db="UniProtKB">
        <authorList>
            <consortium name="EnsemblPlants"/>
        </authorList>
    </citation>
    <scope>IDENTIFICATION</scope>
    <source>
        <strain evidence="2">DM1-3 516 R44</strain>
    </source>
</reference>